<dbReference type="Proteomes" id="UP000061630">
    <property type="component" value="Chromosome"/>
</dbReference>
<protein>
    <recommendedName>
        <fullName evidence="3">Organic solvent tolerance-like N-terminal domain-containing protein</fullName>
    </recommendedName>
</protein>
<evidence type="ECO:0000313" key="1">
    <source>
        <dbReference type="EMBL" id="AMA75568.1"/>
    </source>
</evidence>
<dbReference type="RefSeq" id="WP_060384414.1">
    <property type="nucleotide sequence ID" value="NZ_CP014141.1"/>
</dbReference>
<evidence type="ECO:0008006" key="3">
    <source>
        <dbReference type="Google" id="ProtNLM"/>
    </source>
</evidence>
<gene>
    <name evidence="1" type="ORF">AV541_05260</name>
</gene>
<proteinExistence type="predicted"/>
<dbReference type="KEGG" id="tpar:AV541_05260"/>
<evidence type="ECO:0000313" key="2">
    <source>
        <dbReference type="Proteomes" id="UP000061630"/>
    </source>
</evidence>
<dbReference type="EMBL" id="CP014141">
    <property type="protein sequence ID" value="AMA75568.1"/>
    <property type="molecule type" value="Genomic_DNA"/>
</dbReference>
<dbReference type="AlphaFoldDB" id="A0A0X8D7Z0"/>
<accession>A0A0X8D7Z0</accession>
<reference evidence="1 2" key="1">
    <citation type="submission" date="2016-01" db="EMBL/GenBank/DDBJ databases">
        <title>Genome sequence of Thermus parvatiensis, a thermophile isolated from a hot water spring.</title>
        <authorList>
            <person name="Tripathi C."/>
            <person name="Lal R."/>
        </authorList>
    </citation>
    <scope>NUCLEOTIDE SEQUENCE [LARGE SCALE GENOMIC DNA]</scope>
    <source>
        <strain evidence="1 2">RL</strain>
    </source>
</reference>
<name>A0A0X8D7Z0_9DEIN</name>
<organism evidence="1 2">
    <name type="scientific">Thermus parvatiensis</name>
    <dbReference type="NCBI Taxonomy" id="456163"/>
    <lineage>
        <taxon>Bacteria</taxon>
        <taxon>Thermotogati</taxon>
        <taxon>Deinococcota</taxon>
        <taxon>Deinococci</taxon>
        <taxon>Thermales</taxon>
        <taxon>Thermaceae</taxon>
        <taxon>Thermus</taxon>
    </lineage>
</organism>
<sequence length="309" mass="34195">MPWLRLSLLGLLGLALVLAQEVYRPEVELVRKDKQVVASVSGEEGSLFYADYGDLYVGELRELTPSRAVVGERAFFLDAGSVLEAGLSPGDRVEAAYNKDLLREGLPYLMRLRRAGEEGAKTYLRLVLYDPKGVEVRLGEEVEARGPLALVERGGREELLLSGGEARYLEEEGRLEVRPAPGAVALAQGATRVEGVRLRYRNDTGEAFLEGPLALSREGEKPLKGKAQALRYLLDEDALWLLGDVEFVQGGRTTRAERALLREKEGYAYLFSGVESRDEKGFVRGERVRYALRTGEVVVLGRVAGELRE</sequence>